<evidence type="ECO:0000313" key="1">
    <source>
        <dbReference type="EMBL" id="OKL44278.1"/>
    </source>
</evidence>
<dbReference type="RefSeq" id="WP_073833091.1">
    <property type="nucleotide sequence ID" value="NZ_LVVZ01000014.1"/>
</dbReference>
<dbReference type="Proteomes" id="UP000185783">
    <property type="component" value="Unassembled WGS sequence"/>
</dbReference>
<sequence>MSSSPRVDVDIAADLSSGGTIYVCTDALPVFAATVLPKIATPFTLVSGDSDLPVSLEGLGRETLKKLLENRYLQQWFAQNLAYAHPKLAHLPIGLDYHTVTAKARHPWGGFETPLAQERALDGVRSKASALQEKKPFGYCNWHHSIGNGDRAAVLKALDQSAVYLEPARVERKRSWARNADFFFTISPFGQGMDCHRTWEALLLGSVPVVPASPLKPLFKDLPAVVVEDWRQITPGFLAEQKERILDATFDFSPLFLSYWQARFVQKRYRSLPRMEYAQFLLSTE</sequence>
<dbReference type="STRING" id="197461.A3843_07660"/>
<evidence type="ECO:0008006" key="3">
    <source>
        <dbReference type="Google" id="ProtNLM"/>
    </source>
</evidence>
<accession>A0A1U7JHV9</accession>
<keyword evidence="2" id="KW-1185">Reference proteome</keyword>
<proteinExistence type="predicted"/>
<organism evidence="1 2">
    <name type="scientific">Pseudovibrio exalbescens</name>
    <dbReference type="NCBI Taxonomy" id="197461"/>
    <lineage>
        <taxon>Bacteria</taxon>
        <taxon>Pseudomonadati</taxon>
        <taxon>Pseudomonadota</taxon>
        <taxon>Alphaproteobacteria</taxon>
        <taxon>Hyphomicrobiales</taxon>
        <taxon>Stappiaceae</taxon>
        <taxon>Pseudovibrio</taxon>
    </lineage>
</organism>
<dbReference type="GO" id="GO:0035269">
    <property type="term" value="P:protein O-linked glycosylation via mannose"/>
    <property type="evidence" value="ECO:0007669"/>
    <property type="project" value="InterPro"/>
</dbReference>
<dbReference type="GO" id="GO:0120053">
    <property type="term" value="F:ribitol beta-1,4-xylosyltransferase activity"/>
    <property type="evidence" value="ECO:0007669"/>
    <property type="project" value="InterPro"/>
</dbReference>
<gene>
    <name evidence="1" type="ORF">A3843_07660</name>
</gene>
<dbReference type="PANTHER" id="PTHR15576:SF1">
    <property type="entry name" value="RIBITOL-5-PHOSPHATE XYLOSYLTRANSFERASE 1"/>
    <property type="match status" value="1"/>
</dbReference>
<reference evidence="1 2" key="1">
    <citation type="submission" date="2016-03" db="EMBL/GenBank/DDBJ databases">
        <title>Genome sequence of Nesiotobacter sp. nov., a moderately halophilic alphaproteobacterium isolated from the Yellow Sea, China.</title>
        <authorList>
            <person name="Zhang G."/>
            <person name="Zhang R."/>
        </authorList>
    </citation>
    <scope>NUCLEOTIDE SEQUENCE [LARGE SCALE GENOMIC DNA]</scope>
    <source>
        <strain evidence="1 2">WB1-6</strain>
    </source>
</reference>
<dbReference type="AlphaFoldDB" id="A0A1U7JHV9"/>
<comment type="caution">
    <text evidence="1">The sequence shown here is derived from an EMBL/GenBank/DDBJ whole genome shotgun (WGS) entry which is preliminary data.</text>
</comment>
<dbReference type="EMBL" id="LVVZ01000014">
    <property type="protein sequence ID" value="OKL44278.1"/>
    <property type="molecule type" value="Genomic_DNA"/>
</dbReference>
<dbReference type="InterPro" id="IPR055286">
    <property type="entry name" value="RXYLT1-like"/>
</dbReference>
<evidence type="ECO:0000313" key="2">
    <source>
        <dbReference type="Proteomes" id="UP000185783"/>
    </source>
</evidence>
<dbReference type="PANTHER" id="PTHR15576">
    <property type="entry name" value="RIBITOL-5-PHOSPHATE XYLOSYLTRANSFERASE 1"/>
    <property type="match status" value="1"/>
</dbReference>
<protein>
    <recommendedName>
        <fullName evidence="3">Exostosin family protein</fullName>
    </recommendedName>
</protein>
<name>A0A1U7JHV9_9HYPH</name>